<dbReference type="EMBL" id="FONV01000016">
    <property type="protein sequence ID" value="SFF64832.1"/>
    <property type="molecule type" value="Genomic_DNA"/>
</dbReference>
<dbReference type="InterPro" id="IPR009100">
    <property type="entry name" value="AcylCoA_DH/oxidase_NM_dom_sf"/>
</dbReference>
<evidence type="ECO:0000313" key="2">
    <source>
        <dbReference type="Proteomes" id="UP000199645"/>
    </source>
</evidence>
<proteinExistence type="predicted"/>
<dbReference type="Proteomes" id="UP000199645">
    <property type="component" value="Unassembled WGS sequence"/>
</dbReference>
<accession>A0A1I2KCQ3</accession>
<dbReference type="SUPFAM" id="SSF56645">
    <property type="entry name" value="Acyl-CoA dehydrogenase NM domain-like"/>
    <property type="match status" value="1"/>
</dbReference>
<name>A0A1I2KCQ3_9ACTN</name>
<keyword evidence="2" id="KW-1185">Reference proteome</keyword>
<dbReference type="STRING" id="35752.SAMN05421541_116118"/>
<protein>
    <submittedName>
        <fullName evidence="1">Acyl-CoA dehydrogenase</fullName>
    </submittedName>
</protein>
<dbReference type="GO" id="GO:0016627">
    <property type="term" value="F:oxidoreductase activity, acting on the CH-CH group of donors"/>
    <property type="evidence" value="ECO:0007669"/>
    <property type="project" value="InterPro"/>
</dbReference>
<sequence length="374" mass="40007">MGRSRVGTDVMTSFVRRVEDYAERVLRPSALRTERDGVDAVRIGELRELGLLRHQALDRDDERRLHEIISGACFNTWLVWAQHAPLTGRLADADRAGRPLPVLARKALAGEILLGAGISDVRGYPRRFVSATRVDGGWILSGTISWVSGWGLSEALTVAGVDPATETVVTALVEVGDRTRRAEPLRLAVLDGSHTERVHLNDVHVPDESVIGRKTLEQTRFDDLAIASDARGHHFGLAGTVLRELDQHPDPLARSVATAWRPRVAAIRKTAYGLADEAAANGGGTYRLEERLATKVASGEALAALTRALVAARAGRGLAGDDTAQLHARSALFILVQGQSTDVRRAQLTHLAGLAASAAPVTHPGSSTGEAASC</sequence>
<dbReference type="InterPro" id="IPR046373">
    <property type="entry name" value="Acyl-CoA_Oxase/DH_mid-dom_sf"/>
</dbReference>
<dbReference type="AlphaFoldDB" id="A0A1I2KCQ3"/>
<evidence type="ECO:0000313" key="1">
    <source>
        <dbReference type="EMBL" id="SFF64832.1"/>
    </source>
</evidence>
<reference evidence="1 2" key="1">
    <citation type="submission" date="2016-10" db="EMBL/GenBank/DDBJ databases">
        <authorList>
            <person name="de Groot N.N."/>
        </authorList>
    </citation>
    <scope>NUCLEOTIDE SEQUENCE [LARGE SCALE GENOMIC DNA]</scope>
    <source>
        <strain evidence="1 2">DSM 43019</strain>
    </source>
</reference>
<gene>
    <name evidence="1" type="ORF">SAMN05421541_116118</name>
</gene>
<dbReference type="Gene3D" id="2.40.110.10">
    <property type="entry name" value="Butyryl-CoA Dehydrogenase, subunit A, domain 2"/>
    <property type="match status" value="1"/>
</dbReference>
<organism evidence="1 2">
    <name type="scientific">Actinoplanes philippinensis</name>
    <dbReference type="NCBI Taxonomy" id="35752"/>
    <lineage>
        <taxon>Bacteria</taxon>
        <taxon>Bacillati</taxon>
        <taxon>Actinomycetota</taxon>
        <taxon>Actinomycetes</taxon>
        <taxon>Micromonosporales</taxon>
        <taxon>Micromonosporaceae</taxon>
        <taxon>Actinoplanes</taxon>
    </lineage>
</organism>